<keyword evidence="2 8" id="KW-0436">Ligase</keyword>
<dbReference type="STRING" id="2754.EH55_02110"/>
<accession>A0A073ITD6</accession>
<feature type="short sequence motif" description="'KMSKS' region" evidence="8">
    <location>
        <begin position="266"/>
        <end position="270"/>
    </location>
</feature>
<evidence type="ECO:0000256" key="9">
    <source>
        <dbReference type="RuleBase" id="RU363037"/>
    </source>
</evidence>
<dbReference type="GO" id="GO:0004819">
    <property type="term" value="F:glutamine-tRNA ligase activity"/>
    <property type="evidence" value="ECO:0007669"/>
    <property type="project" value="UniProtKB-UniRule"/>
</dbReference>
<dbReference type="PATRIC" id="fig|2754.20.peg.384"/>
<dbReference type="Pfam" id="PF00749">
    <property type="entry name" value="tRNA-synt_1c"/>
    <property type="match status" value="1"/>
</dbReference>
<dbReference type="GeneID" id="90982477"/>
<dbReference type="GO" id="GO:0006425">
    <property type="term" value="P:glutaminyl-tRNA aminoacylation"/>
    <property type="evidence" value="ECO:0007669"/>
    <property type="project" value="UniProtKB-UniRule"/>
</dbReference>
<dbReference type="InterPro" id="IPR001412">
    <property type="entry name" value="aa-tRNA-synth_I_CS"/>
</dbReference>
<feature type="binding site" evidence="8">
    <location>
        <begin position="40"/>
        <end position="46"/>
    </location>
    <ligand>
        <name>ATP</name>
        <dbReference type="ChEBI" id="CHEBI:30616"/>
    </ligand>
</feature>
<dbReference type="SUPFAM" id="SSF50715">
    <property type="entry name" value="Ribosomal protein L25-like"/>
    <property type="match status" value="1"/>
</dbReference>
<name>A0A073ITD6_9BACT</name>
<feature type="domain" description="Glutamyl/glutaminyl-tRNA synthetase class Ib anti-codon binding" evidence="11">
    <location>
        <begin position="338"/>
        <end position="438"/>
    </location>
</feature>
<evidence type="ECO:0000256" key="1">
    <source>
        <dbReference type="ARBA" id="ARBA00022490"/>
    </source>
</evidence>
<dbReference type="PANTHER" id="PTHR43097">
    <property type="entry name" value="GLUTAMINE-TRNA LIGASE"/>
    <property type="match status" value="1"/>
</dbReference>
<dbReference type="SUPFAM" id="SSF52374">
    <property type="entry name" value="Nucleotidylyl transferase"/>
    <property type="match status" value="1"/>
</dbReference>
<feature type="binding site" evidence="8">
    <location>
        <begin position="259"/>
        <end position="260"/>
    </location>
    <ligand>
        <name>ATP</name>
        <dbReference type="ChEBI" id="CHEBI:30616"/>
    </ligand>
</feature>
<dbReference type="FunFam" id="2.40.240.10:FF:000001">
    <property type="entry name" value="Glutamine--tRNA ligase"/>
    <property type="match status" value="1"/>
</dbReference>
<feature type="binding site" evidence="8">
    <location>
        <position position="210"/>
    </location>
    <ligand>
        <name>L-glutamine</name>
        <dbReference type="ChEBI" id="CHEBI:58359"/>
    </ligand>
</feature>
<keyword evidence="3 8" id="KW-0547">Nucleotide-binding</keyword>
<evidence type="ECO:0000259" key="10">
    <source>
        <dbReference type="Pfam" id="PF00749"/>
    </source>
</evidence>
<dbReference type="RefSeq" id="WP_037974082.1">
    <property type="nucleotide sequence ID" value="NZ_JMKI01000002.1"/>
</dbReference>
<dbReference type="HAMAP" id="MF_00126">
    <property type="entry name" value="Gln_tRNA_synth"/>
    <property type="match status" value="1"/>
</dbReference>
<evidence type="ECO:0000259" key="11">
    <source>
        <dbReference type="Pfam" id="PF03950"/>
    </source>
</evidence>
<protein>
    <recommendedName>
        <fullName evidence="8">Glutamine--tRNA ligase</fullName>
        <ecNumber evidence="8">6.1.1.18</ecNumber>
    </recommendedName>
    <alternativeName>
        <fullName evidence="8">Glutaminyl-tRNA synthetase</fullName>
        <shortName evidence="8">GlnRS</shortName>
    </alternativeName>
</protein>
<dbReference type="CDD" id="cd00807">
    <property type="entry name" value="GlnRS_core"/>
    <property type="match status" value="1"/>
</dbReference>
<evidence type="ECO:0000259" key="12">
    <source>
        <dbReference type="Pfam" id="PF20974"/>
    </source>
</evidence>
<feature type="binding site" evidence="8">
    <location>
        <position position="66"/>
    </location>
    <ligand>
        <name>L-glutamine</name>
        <dbReference type="ChEBI" id="CHEBI:58359"/>
    </ligand>
</feature>
<keyword evidence="1 8" id="KW-0963">Cytoplasm</keyword>
<dbReference type="InterPro" id="IPR020058">
    <property type="entry name" value="Glu/Gln-tRNA-synth_Ib_cat-dom"/>
</dbReference>
<dbReference type="PRINTS" id="PR00987">
    <property type="entry name" value="TRNASYNTHGLU"/>
</dbReference>
<dbReference type="AlphaFoldDB" id="A0A073ITD6"/>
<comment type="caution">
    <text evidence="13">The sequence shown here is derived from an EMBL/GenBank/DDBJ whole genome shotgun (WGS) entry which is preliminary data.</text>
</comment>
<dbReference type="Pfam" id="PF03950">
    <property type="entry name" value="tRNA-synt_1c_C"/>
    <property type="match status" value="1"/>
</dbReference>
<dbReference type="Proteomes" id="UP000027665">
    <property type="component" value="Unassembled WGS sequence"/>
</dbReference>
<dbReference type="NCBIfam" id="NF011291">
    <property type="entry name" value="PRK14703.1"/>
    <property type="match status" value="1"/>
</dbReference>
<proteinExistence type="inferred from homology"/>
<dbReference type="GO" id="GO:0006424">
    <property type="term" value="P:glutamyl-tRNA aminoacylation"/>
    <property type="evidence" value="ECO:0007669"/>
    <property type="project" value="UniProtKB-UniRule"/>
</dbReference>
<feature type="short sequence motif" description="'HIGH' region" evidence="8">
    <location>
        <begin position="33"/>
        <end position="43"/>
    </location>
</feature>
<dbReference type="InterPro" id="IPR000924">
    <property type="entry name" value="Glu/Gln-tRNA-synth"/>
</dbReference>
<gene>
    <name evidence="8" type="primary">glnS</name>
    <name evidence="13" type="ORF">EH55_02110</name>
</gene>
<organism evidence="13 14">
    <name type="scientific">Synergistes jonesii</name>
    <dbReference type="NCBI Taxonomy" id="2754"/>
    <lineage>
        <taxon>Bacteria</taxon>
        <taxon>Thermotogati</taxon>
        <taxon>Synergistota</taxon>
        <taxon>Synergistia</taxon>
        <taxon>Synergistales</taxon>
        <taxon>Synergistaceae</taxon>
        <taxon>Synergistes</taxon>
    </lineage>
</organism>
<dbReference type="EC" id="6.1.1.18" evidence="8"/>
<comment type="subcellular location">
    <subcellularLocation>
        <location evidence="8">Cytoplasm</location>
    </subcellularLocation>
</comment>
<feature type="domain" description="Glutamyl/glutaminyl-tRNA synthetase class Ib catalytic" evidence="10">
    <location>
        <begin position="26"/>
        <end position="335"/>
    </location>
</feature>
<dbReference type="InterPro" id="IPR020056">
    <property type="entry name" value="Rbsml_bL25/Gln-tRNA_synth_N"/>
</dbReference>
<dbReference type="Gene3D" id="1.10.1160.10">
    <property type="entry name" value="Glutamyl-trna Synthetase, Domain 2"/>
    <property type="match status" value="1"/>
</dbReference>
<dbReference type="eggNOG" id="COG0008">
    <property type="taxonomic scope" value="Bacteria"/>
</dbReference>
<feature type="binding site" evidence="8">
    <location>
        <begin position="34"/>
        <end position="36"/>
    </location>
    <ligand>
        <name>ATP</name>
        <dbReference type="ChEBI" id="CHEBI:30616"/>
    </ligand>
</feature>
<comment type="similarity">
    <text evidence="8 9">Belongs to the class-I aminoacyl-tRNA synthetase family.</text>
</comment>
<dbReference type="GO" id="GO:0005829">
    <property type="term" value="C:cytosol"/>
    <property type="evidence" value="ECO:0007669"/>
    <property type="project" value="TreeGrafter"/>
</dbReference>
<dbReference type="InterPro" id="IPR004514">
    <property type="entry name" value="Gln-tRNA-synth"/>
</dbReference>
<feature type="binding site" evidence="8">
    <location>
        <position position="229"/>
    </location>
    <ligand>
        <name>ATP</name>
        <dbReference type="ChEBI" id="CHEBI:30616"/>
    </ligand>
</feature>
<dbReference type="PROSITE" id="PS00178">
    <property type="entry name" value="AA_TRNA_LIGASE_I"/>
    <property type="match status" value="1"/>
</dbReference>
<dbReference type="FunFam" id="1.10.1160.10:FF:000001">
    <property type="entry name" value="Glutamine--tRNA ligase"/>
    <property type="match status" value="1"/>
</dbReference>
<dbReference type="InterPro" id="IPR011035">
    <property type="entry name" value="Ribosomal_bL25/Gln-tRNA_synth"/>
</dbReference>
<dbReference type="InterPro" id="IPR022861">
    <property type="entry name" value="Gln_tRNA_ligase_bac"/>
</dbReference>
<evidence type="ECO:0000256" key="6">
    <source>
        <dbReference type="ARBA" id="ARBA00023146"/>
    </source>
</evidence>
<keyword evidence="14" id="KW-1185">Reference proteome</keyword>
<keyword evidence="4 8" id="KW-0067">ATP-binding</keyword>
<dbReference type="InterPro" id="IPR020059">
    <property type="entry name" value="Glu/Gln-tRNA-synth_Ib_codon-bd"/>
</dbReference>
<dbReference type="Gene3D" id="2.40.240.10">
    <property type="entry name" value="Ribosomal Protein L25, Chain P"/>
    <property type="match status" value="2"/>
</dbReference>
<evidence type="ECO:0000256" key="8">
    <source>
        <dbReference type="HAMAP-Rule" id="MF_00126"/>
    </source>
</evidence>
<dbReference type="InterPro" id="IPR014729">
    <property type="entry name" value="Rossmann-like_a/b/a_fold"/>
</dbReference>
<evidence type="ECO:0000313" key="14">
    <source>
        <dbReference type="Proteomes" id="UP000027665"/>
    </source>
</evidence>
<sequence length="565" mass="64836">MAAENKNQNFIEEIIAKDLEEGKIKEITTRFPPEPNGYLHIGHAKSICLNFGMAEQFGGRCNLRFDDTNPTKEETEYVEAIEEDVRWLGFEWAKLCYASDYFDQFHEWAVDLIKGGKAYVDDQNAEEIRVSRGTLTKPGVDSPYRDRSVEENLDLFARMTAGEFEEGSRVLRAKIDMASSNLNMRDPVIYRILKRAHHRTGDKWCVYPMYDFAHGFEDAIEGVTHSICTLEFQDHRPLYDWFIENVDVPQVPHQYEFARLNLTYTVMSKRRLHELVTLGVVDGWDDPRMPTICGFRRRGYTASAIRRFCREIGVAKADSMVEVELLQYCLREELNKSARRAMAVLRPLKVVITNWPENFVDELPAENNPENEGAGSRTLKIGREIYIERDDFMEEPVKGFFRMSPGKEVRLKHAYIIKCDEVVKDADGNVAEIRCTADMKSRGGDAPDGRKIKGTLHWVWSGDAVKSRVNLYGHLFTLRNMNDMEEDKDYKDYLDPKSLVVVEGALVEPSAAAAAPLDKFQFLRHGYFCADKYTTPEKPVFNLTVSLKDSWGKEQKNKNGAAPKK</sequence>
<evidence type="ECO:0000256" key="5">
    <source>
        <dbReference type="ARBA" id="ARBA00022917"/>
    </source>
</evidence>
<dbReference type="InterPro" id="IPR020061">
    <property type="entry name" value="Glu_tRNA_lig_a-bdl"/>
</dbReference>
<dbReference type="FunFam" id="3.40.50.620:FF:000037">
    <property type="entry name" value="Glutamine--tRNA ligase cytoplasmic"/>
    <property type="match status" value="1"/>
</dbReference>
<dbReference type="GO" id="GO:0005524">
    <property type="term" value="F:ATP binding"/>
    <property type="evidence" value="ECO:0007669"/>
    <property type="project" value="UniProtKB-UniRule"/>
</dbReference>
<keyword evidence="6 8" id="KW-0030">Aminoacyl-tRNA synthetase</keyword>
<comment type="subunit">
    <text evidence="8">Monomer.</text>
</comment>
<feature type="domain" description="tRNA synthetases class I (E and Q) anti-codon binding" evidence="12">
    <location>
        <begin position="455"/>
        <end position="531"/>
    </location>
</feature>
<keyword evidence="5 8" id="KW-0648">Protein biosynthesis</keyword>
<dbReference type="OrthoDB" id="9801560at2"/>
<evidence type="ECO:0000256" key="2">
    <source>
        <dbReference type="ARBA" id="ARBA00022598"/>
    </source>
</evidence>
<evidence type="ECO:0000256" key="7">
    <source>
        <dbReference type="ARBA" id="ARBA00048270"/>
    </source>
</evidence>
<dbReference type="PANTHER" id="PTHR43097:SF5">
    <property type="entry name" value="GLUTAMATE--TRNA LIGASE"/>
    <property type="match status" value="1"/>
</dbReference>
<evidence type="ECO:0000256" key="4">
    <source>
        <dbReference type="ARBA" id="ARBA00022840"/>
    </source>
</evidence>
<comment type="caution">
    <text evidence="8">Lacks conserved residue(s) required for the propagation of feature annotation.</text>
</comment>
<dbReference type="FunFam" id="3.90.800.10:FF:000001">
    <property type="entry name" value="Glutamine--tRNA ligase"/>
    <property type="match status" value="1"/>
</dbReference>
<dbReference type="Gene3D" id="3.40.50.620">
    <property type="entry name" value="HUPs"/>
    <property type="match status" value="1"/>
</dbReference>
<dbReference type="Pfam" id="PF20974">
    <property type="entry name" value="tRNA-synt_1c_C2"/>
    <property type="match status" value="1"/>
</dbReference>
<dbReference type="NCBIfam" id="TIGR00440">
    <property type="entry name" value="glnS"/>
    <property type="match status" value="1"/>
</dbReference>
<dbReference type="InterPro" id="IPR050132">
    <property type="entry name" value="Gln/Glu-tRNA_Ligase"/>
</dbReference>
<dbReference type="InterPro" id="IPR049437">
    <property type="entry name" value="tRNA-synt_1c_C2"/>
</dbReference>
<evidence type="ECO:0000313" key="13">
    <source>
        <dbReference type="EMBL" id="KEJ93588.1"/>
    </source>
</evidence>
<reference evidence="13 14" key="1">
    <citation type="submission" date="2014-04" db="EMBL/GenBank/DDBJ databases">
        <title>Draft Genome Sequence of Synergistes jonesii.</title>
        <authorList>
            <person name="Coil D.A."/>
            <person name="Eisen J.A."/>
            <person name="Holland-Moritz H.E."/>
        </authorList>
    </citation>
    <scope>NUCLEOTIDE SEQUENCE [LARGE SCALE GENOMIC DNA]</scope>
    <source>
        <strain evidence="13 14">78-1</strain>
    </source>
</reference>
<comment type="catalytic activity">
    <reaction evidence="7 8">
        <text>tRNA(Gln) + L-glutamine + ATP = L-glutaminyl-tRNA(Gln) + AMP + diphosphate</text>
        <dbReference type="Rhea" id="RHEA:20121"/>
        <dbReference type="Rhea" id="RHEA-COMP:9662"/>
        <dbReference type="Rhea" id="RHEA-COMP:9681"/>
        <dbReference type="ChEBI" id="CHEBI:30616"/>
        <dbReference type="ChEBI" id="CHEBI:33019"/>
        <dbReference type="ChEBI" id="CHEBI:58359"/>
        <dbReference type="ChEBI" id="CHEBI:78442"/>
        <dbReference type="ChEBI" id="CHEBI:78521"/>
        <dbReference type="ChEBI" id="CHEBI:456215"/>
        <dbReference type="EC" id="6.1.1.18"/>
    </reaction>
</comment>
<feature type="binding site" evidence="8">
    <location>
        <begin position="267"/>
        <end position="269"/>
    </location>
    <ligand>
        <name>ATP</name>
        <dbReference type="ChEBI" id="CHEBI:30616"/>
    </ligand>
</feature>
<dbReference type="Gene3D" id="3.90.800.10">
    <property type="entry name" value="Glutamyl-tRNA Synthetase, Domain 3"/>
    <property type="match status" value="1"/>
</dbReference>
<dbReference type="EMBL" id="JMKI01000002">
    <property type="protein sequence ID" value="KEJ93588.1"/>
    <property type="molecule type" value="Genomic_DNA"/>
</dbReference>
<evidence type="ECO:0000256" key="3">
    <source>
        <dbReference type="ARBA" id="ARBA00022741"/>
    </source>
</evidence>